<protein>
    <submittedName>
        <fullName evidence="2">Uncharacterized protein</fullName>
    </submittedName>
</protein>
<evidence type="ECO:0000313" key="2">
    <source>
        <dbReference type="EMBL" id="EYB84040.1"/>
    </source>
</evidence>
<proteinExistence type="predicted"/>
<organism evidence="2 3">
    <name type="scientific">Ancylostoma ceylanicum</name>
    <dbReference type="NCBI Taxonomy" id="53326"/>
    <lineage>
        <taxon>Eukaryota</taxon>
        <taxon>Metazoa</taxon>
        <taxon>Ecdysozoa</taxon>
        <taxon>Nematoda</taxon>
        <taxon>Chromadorea</taxon>
        <taxon>Rhabditida</taxon>
        <taxon>Rhabditina</taxon>
        <taxon>Rhabditomorpha</taxon>
        <taxon>Strongyloidea</taxon>
        <taxon>Ancylostomatidae</taxon>
        <taxon>Ancylostomatinae</taxon>
        <taxon>Ancylostoma</taxon>
    </lineage>
</organism>
<keyword evidence="3" id="KW-1185">Reference proteome</keyword>
<dbReference type="Proteomes" id="UP000024635">
    <property type="component" value="Unassembled WGS sequence"/>
</dbReference>
<gene>
    <name evidence="2" type="primary">Acey_s0323.g2467</name>
    <name evidence="2" type="ORF">Y032_0323g2467</name>
</gene>
<reference evidence="3" key="1">
    <citation type="journal article" date="2015" name="Nat. Genet.">
        <title>The genome and transcriptome of the zoonotic hookworm Ancylostoma ceylanicum identify infection-specific gene families.</title>
        <authorList>
            <person name="Schwarz E.M."/>
            <person name="Hu Y."/>
            <person name="Antoshechkin I."/>
            <person name="Miller M.M."/>
            <person name="Sternberg P.W."/>
            <person name="Aroian R.V."/>
        </authorList>
    </citation>
    <scope>NUCLEOTIDE SEQUENCE</scope>
    <source>
        <strain evidence="3">HY135</strain>
    </source>
</reference>
<name>A0A016S0A9_9BILA</name>
<sequence>MMKNYQENTDSPLRYNLSAKDAVVAPRASPGPRKTHRDVAALRRGGILLDR</sequence>
<evidence type="ECO:0000313" key="3">
    <source>
        <dbReference type="Proteomes" id="UP000024635"/>
    </source>
</evidence>
<feature type="region of interest" description="Disordered" evidence="1">
    <location>
        <begin position="1"/>
        <end position="37"/>
    </location>
</feature>
<evidence type="ECO:0000256" key="1">
    <source>
        <dbReference type="SAM" id="MobiDB-lite"/>
    </source>
</evidence>
<dbReference type="EMBL" id="JARK01001659">
    <property type="protein sequence ID" value="EYB84040.1"/>
    <property type="molecule type" value="Genomic_DNA"/>
</dbReference>
<feature type="compositionally biased region" description="Polar residues" evidence="1">
    <location>
        <begin position="1"/>
        <end position="11"/>
    </location>
</feature>
<comment type="caution">
    <text evidence="2">The sequence shown here is derived from an EMBL/GenBank/DDBJ whole genome shotgun (WGS) entry which is preliminary data.</text>
</comment>
<accession>A0A016S0A9</accession>
<feature type="non-terminal residue" evidence="2">
    <location>
        <position position="51"/>
    </location>
</feature>
<dbReference type="AlphaFoldDB" id="A0A016S0A9"/>